<dbReference type="Pfam" id="PF03114">
    <property type="entry name" value="BAR"/>
    <property type="match status" value="1"/>
</dbReference>
<feature type="compositionally biased region" description="Polar residues" evidence="2">
    <location>
        <begin position="427"/>
        <end position="442"/>
    </location>
</feature>
<feature type="compositionally biased region" description="Low complexity" evidence="2">
    <location>
        <begin position="344"/>
        <end position="356"/>
    </location>
</feature>
<feature type="compositionally biased region" description="Basic and acidic residues" evidence="2">
    <location>
        <begin position="271"/>
        <end position="287"/>
    </location>
</feature>
<evidence type="ECO:0000256" key="1">
    <source>
        <dbReference type="SAM" id="Coils"/>
    </source>
</evidence>
<feature type="domain" description="BAR" evidence="3">
    <location>
        <begin position="15"/>
        <end position="238"/>
    </location>
</feature>
<dbReference type="EMBL" id="JAPCWZ010000006">
    <property type="protein sequence ID" value="KAK8860104.1"/>
    <property type="molecule type" value="Genomic_DNA"/>
</dbReference>
<dbReference type="SMART" id="SM00721">
    <property type="entry name" value="BAR"/>
    <property type="match status" value="1"/>
</dbReference>
<feature type="compositionally biased region" description="Low complexity" evidence="2">
    <location>
        <begin position="250"/>
        <end position="261"/>
    </location>
</feature>
<dbReference type="InterPro" id="IPR027267">
    <property type="entry name" value="AH/BAR_dom_sf"/>
</dbReference>
<dbReference type="InterPro" id="IPR004148">
    <property type="entry name" value="BAR_dom"/>
</dbReference>
<dbReference type="Gene3D" id="1.20.1270.60">
    <property type="entry name" value="Arfaptin homology (AH) domain/BAR domain"/>
    <property type="match status" value="1"/>
</dbReference>
<dbReference type="Proteomes" id="UP001390339">
    <property type="component" value="Unassembled WGS sequence"/>
</dbReference>
<dbReference type="CDD" id="cd07593">
    <property type="entry name" value="BAR_MUG137_fungi"/>
    <property type="match status" value="1"/>
</dbReference>
<feature type="coiled-coil region" evidence="1">
    <location>
        <begin position="127"/>
        <end position="178"/>
    </location>
</feature>
<feature type="compositionally biased region" description="Pro residues" evidence="2">
    <location>
        <begin position="456"/>
        <end position="473"/>
    </location>
</feature>
<keyword evidence="5" id="KW-1185">Reference proteome</keyword>
<keyword evidence="1" id="KW-0175">Coiled coil</keyword>
<sequence length="480" mass="53468">MGITKKFDRAFQWAGEKMGQEAKTAMTDDFKSLETEMALRHDGMDRLHKSMNVYSKSISKRCESAEDKEKGLPVSYMGRTMMSHGEDFDPDSEFGNCLIVMGRANEQIAGIQENYSAQATSYWLESLERNLAMMKEYQAARKKLENRRLAYDASTTKVQKAKREDFRLEDELRAAKAKYEESSEDVFRRMQDIKEVETETVNDLTNFLDAELEYHERCAEELRRARQSWPAGAGSVPTIRGGRDAELGVSRRPSSVSRSRSNTAQSAHSYGGDRSERVERWANRQDVYEEEEPQPEPVRMPIRSNRSERANSYLSTTSTPRAETPVSPRPGIARASTYGSGYEPNNNSVSPSRSSPTNYRKPPSPPTMARPATLPAPQNISNLRGNLRPVSRISTNNSNSSDVFGDDYDGSAHSSSGGSPEYDRSESPATSYGSLSRTTSNVAMPGMTSAAMTKKAPPPPPPSRAKKPPPPIPAKRDLAY</sequence>
<evidence type="ECO:0000313" key="5">
    <source>
        <dbReference type="Proteomes" id="UP001390339"/>
    </source>
</evidence>
<comment type="caution">
    <text evidence="4">The sequence shown here is derived from an EMBL/GenBank/DDBJ whole genome shotgun (WGS) entry which is preliminary data.</text>
</comment>
<name>A0ABR2IBT5_9PEZI</name>
<evidence type="ECO:0000256" key="2">
    <source>
        <dbReference type="SAM" id="MobiDB-lite"/>
    </source>
</evidence>
<proteinExistence type="predicted"/>
<feature type="region of interest" description="Disordered" evidence="2">
    <location>
        <begin position="224"/>
        <end position="480"/>
    </location>
</feature>
<gene>
    <name evidence="4" type="ORF">PGQ11_010838</name>
</gene>
<protein>
    <submittedName>
        <fullName evidence="4">BAR-domain-containing protein</fullName>
    </submittedName>
</protein>
<reference evidence="4 5" key="1">
    <citation type="journal article" date="2024" name="IMA Fungus">
        <title>Apiospora arundinis, a panoply of carbohydrate-active enzymes and secondary metabolites.</title>
        <authorList>
            <person name="Sorensen T."/>
            <person name="Petersen C."/>
            <person name="Muurmann A.T."/>
            <person name="Christiansen J.V."/>
            <person name="Brundto M.L."/>
            <person name="Overgaard C.K."/>
            <person name="Boysen A.T."/>
            <person name="Wollenberg R.D."/>
            <person name="Larsen T.O."/>
            <person name="Sorensen J.L."/>
            <person name="Nielsen K.L."/>
            <person name="Sondergaard T.E."/>
        </authorList>
    </citation>
    <scope>NUCLEOTIDE SEQUENCE [LARGE SCALE GENOMIC DNA]</scope>
    <source>
        <strain evidence="4 5">AAU 773</strain>
    </source>
</reference>
<evidence type="ECO:0000313" key="4">
    <source>
        <dbReference type="EMBL" id="KAK8860104.1"/>
    </source>
</evidence>
<dbReference type="SUPFAM" id="SSF103657">
    <property type="entry name" value="BAR/IMD domain-like"/>
    <property type="match status" value="1"/>
</dbReference>
<organism evidence="4 5">
    <name type="scientific">Apiospora arundinis</name>
    <dbReference type="NCBI Taxonomy" id="335852"/>
    <lineage>
        <taxon>Eukaryota</taxon>
        <taxon>Fungi</taxon>
        <taxon>Dikarya</taxon>
        <taxon>Ascomycota</taxon>
        <taxon>Pezizomycotina</taxon>
        <taxon>Sordariomycetes</taxon>
        <taxon>Xylariomycetidae</taxon>
        <taxon>Amphisphaeriales</taxon>
        <taxon>Apiosporaceae</taxon>
        <taxon>Apiospora</taxon>
    </lineage>
</organism>
<dbReference type="PROSITE" id="PS51021">
    <property type="entry name" value="BAR"/>
    <property type="match status" value="1"/>
</dbReference>
<evidence type="ECO:0000259" key="3">
    <source>
        <dbReference type="PROSITE" id="PS51021"/>
    </source>
</evidence>
<feature type="compositionally biased region" description="Polar residues" evidence="2">
    <location>
        <begin position="392"/>
        <end position="402"/>
    </location>
</feature>
<accession>A0ABR2IBT5</accession>
<feature type="compositionally biased region" description="Polar residues" evidence="2">
    <location>
        <begin position="310"/>
        <end position="321"/>
    </location>
</feature>